<reference evidence="1 2" key="1">
    <citation type="submission" date="2018-10" db="EMBL/GenBank/DDBJ databases">
        <title>Genome assembly for a Yunnan-Guizhou Plateau 3E fish, Anabarilius grahami (Regan), and its evolutionary and genetic applications.</title>
        <authorList>
            <person name="Jiang W."/>
        </authorList>
    </citation>
    <scope>NUCLEOTIDE SEQUENCE [LARGE SCALE GENOMIC DNA]</scope>
    <source>
        <strain evidence="1">AG-KIZ</strain>
        <tissue evidence="1">Muscle</tissue>
    </source>
</reference>
<dbReference type="Proteomes" id="UP000281406">
    <property type="component" value="Unassembled WGS sequence"/>
</dbReference>
<dbReference type="AlphaFoldDB" id="A0A3N0XGQ4"/>
<dbReference type="OrthoDB" id="7756796at2759"/>
<protein>
    <submittedName>
        <fullName evidence="1">Uncharacterized protein</fullName>
    </submittedName>
</protein>
<name>A0A3N0XGQ4_ANAGA</name>
<gene>
    <name evidence="1" type="ORF">DPX16_2536</name>
</gene>
<keyword evidence="2" id="KW-1185">Reference proteome</keyword>
<dbReference type="EMBL" id="RJVU01079719">
    <property type="protein sequence ID" value="ROI15589.1"/>
    <property type="molecule type" value="Genomic_DNA"/>
</dbReference>
<sequence>MSSLPVSSGEWRLHPQAVQIIWRVFGPAEVNLYISEEKSHCPVFFSKEKDMVAHEWPSLSSPAQQNQSWMPEMVQLLLAAPWMILLRQALLSQIVCQTAKLLKSRDFGAPNR</sequence>
<accession>A0A3N0XGQ4</accession>
<proteinExistence type="predicted"/>
<evidence type="ECO:0000313" key="1">
    <source>
        <dbReference type="EMBL" id="ROI15589.1"/>
    </source>
</evidence>
<evidence type="ECO:0000313" key="2">
    <source>
        <dbReference type="Proteomes" id="UP000281406"/>
    </source>
</evidence>
<organism evidence="1 2">
    <name type="scientific">Anabarilius grahami</name>
    <name type="common">Kanglang fish</name>
    <name type="synonym">Barilius grahami</name>
    <dbReference type="NCBI Taxonomy" id="495550"/>
    <lineage>
        <taxon>Eukaryota</taxon>
        <taxon>Metazoa</taxon>
        <taxon>Chordata</taxon>
        <taxon>Craniata</taxon>
        <taxon>Vertebrata</taxon>
        <taxon>Euteleostomi</taxon>
        <taxon>Actinopterygii</taxon>
        <taxon>Neopterygii</taxon>
        <taxon>Teleostei</taxon>
        <taxon>Ostariophysi</taxon>
        <taxon>Cypriniformes</taxon>
        <taxon>Xenocyprididae</taxon>
        <taxon>Xenocypridinae</taxon>
        <taxon>Xenocypridinae incertae sedis</taxon>
        <taxon>Anabarilius</taxon>
    </lineage>
</organism>
<comment type="caution">
    <text evidence="1">The sequence shown here is derived from an EMBL/GenBank/DDBJ whole genome shotgun (WGS) entry which is preliminary data.</text>
</comment>